<gene>
    <name evidence="2" type="ORF">GMARGA_LOCUS45608</name>
</gene>
<comment type="caution">
    <text evidence="2">The sequence shown here is derived from an EMBL/GenBank/DDBJ whole genome shotgun (WGS) entry which is preliminary data.</text>
</comment>
<dbReference type="Proteomes" id="UP000789901">
    <property type="component" value="Unassembled WGS sequence"/>
</dbReference>
<feature type="non-terminal residue" evidence="2">
    <location>
        <position position="123"/>
    </location>
</feature>
<reference evidence="2 3" key="1">
    <citation type="submission" date="2021-06" db="EMBL/GenBank/DDBJ databases">
        <authorList>
            <person name="Kallberg Y."/>
            <person name="Tangrot J."/>
            <person name="Rosling A."/>
        </authorList>
    </citation>
    <scope>NUCLEOTIDE SEQUENCE [LARGE SCALE GENOMIC DNA]</scope>
    <source>
        <strain evidence="2 3">120-4 pot B 10/14</strain>
    </source>
</reference>
<evidence type="ECO:0000313" key="2">
    <source>
        <dbReference type="EMBL" id="CAG8856787.1"/>
    </source>
</evidence>
<evidence type="ECO:0000313" key="3">
    <source>
        <dbReference type="Proteomes" id="UP000789901"/>
    </source>
</evidence>
<protein>
    <submittedName>
        <fullName evidence="2">16719_t:CDS:1</fullName>
    </submittedName>
</protein>
<name>A0ABN7XN89_GIGMA</name>
<sequence>RFREKYDQKIKKRIEHNKNNMDSLAHLILIVPLQNNIKKEITEVLKKIVNNEDVKKEDIEKISTGKIDTPIKLPSVKPSEDTKKELSETENRLNKKIKSLKKELKDIEKEKLYKKNINEIIDL</sequence>
<keyword evidence="1" id="KW-0175">Coiled coil</keyword>
<evidence type="ECO:0000256" key="1">
    <source>
        <dbReference type="SAM" id="Coils"/>
    </source>
</evidence>
<organism evidence="2 3">
    <name type="scientific">Gigaspora margarita</name>
    <dbReference type="NCBI Taxonomy" id="4874"/>
    <lineage>
        <taxon>Eukaryota</taxon>
        <taxon>Fungi</taxon>
        <taxon>Fungi incertae sedis</taxon>
        <taxon>Mucoromycota</taxon>
        <taxon>Glomeromycotina</taxon>
        <taxon>Glomeromycetes</taxon>
        <taxon>Diversisporales</taxon>
        <taxon>Gigasporaceae</taxon>
        <taxon>Gigaspora</taxon>
    </lineage>
</organism>
<feature type="non-terminal residue" evidence="2">
    <location>
        <position position="1"/>
    </location>
</feature>
<accession>A0ABN7XN89</accession>
<feature type="coiled-coil region" evidence="1">
    <location>
        <begin position="79"/>
        <end position="110"/>
    </location>
</feature>
<proteinExistence type="predicted"/>
<keyword evidence="3" id="KW-1185">Reference proteome</keyword>
<dbReference type="EMBL" id="CAJVQB010163787">
    <property type="protein sequence ID" value="CAG8856787.1"/>
    <property type="molecule type" value="Genomic_DNA"/>
</dbReference>